<name>A0A182KC60_9DIPT</name>
<feature type="region of interest" description="Disordered" evidence="1">
    <location>
        <begin position="104"/>
        <end position="136"/>
    </location>
</feature>
<organism evidence="3 4">
    <name type="scientific">Anopheles christyi</name>
    <dbReference type="NCBI Taxonomy" id="43041"/>
    <lineage>
        <taxon>Eukaryota</taxon>
        <taxon>Metazoa</taxon>
        <taxon>Ecdysozoa</taxon>
        <taxon>Arthropoda</taxon>
        <taxon>Hexapoda</taxon>
        <taxon>Insecta</taxon>
        <taxon>Pterygota</taxon>
        <taxon>Neoptera</taxon>
        <taxon>Endopterygota</taxon>
        <taxon>Diptera</taxon>
        <taxon>Nematocera</taxon>
        <taxon>Culicoidea</taxon>
        <taxon>Culicidae</taxon>
        <taxon>Anophelinae</taxon>
        <taxon>Anopheles</taxon>
    </lineage>
</organism>
<dbReference type="VEuPathDB" id="VectorBase:ACHR008347"/>
<dbReference type="AlphaFoldDB" id="A0A182KC60"/>
<reference evidence="4" key="1">
    <citation type="submission" date="2013-03" db="EMBL/GenBank/DDBJ databases">
        <title>The Genome Sequence of Anopheles christyi ACHKN1017.</title>
        <authorList>
            <consortium name="The Broad Institute Genomics Platform"/>
            <person name="Neafsey D.E."/>
            <person name="Besansky N."/>
            <person name="Walker B."/>
            <person name="Young S.K."/>
            <person name="Zeng Q."/>
            <person name="Gargeya S."/>
            <person name="Fitzgerald M."/>
            <person name="Haas B."/>
            <person name="Abouelleil A."/>
            <person name="Allen A.W."/>
            <person name="Alvarado L."/>
            <person name="Arachchi H.M."/>
            <person name="Berlin A.M."/>
            <person name="Chapman S.B."/>
            <person name="Gainer-Dewar J."/>
            <person name="Goldberg J."/>
            <person name="Griggs A."/>
            <person name="Gujja S."/>
            <person name="Hansen M."/>
            <person name="Howarth C."/>
            <person name="Imamovic A."/>
            <person name="Ireland A."/>
            <person name="Larimer J."/>
            <person name="McCowan C."/>
            <person name="Murphy C."/>
            <person name="Pearson M."/>
            <person name="Poon T.W."/>
            <person name="Priest M."/>
            <person name="Roberts A."/>
            <person name="Saif S."/>
            <person name="Shea T."/>
            <person name="Sisk P."/>
            <person name="Sykes S."/>
            <person name="Wortman J."/>
            <person name="Nusbaum C."/>
            <person name="Birren B."/>
        </authorList>
    </citation>
    <scope>NUCLEOTIDE SEQUENCE [LARGE SCALE GENOMIC DNA]</scope>
    <source>
        <strain evidence="4">ACHKN1017</strain>
    </source>
</reference>
<keyword evidence="4" id="KW-1185">Reference proteome</keyword>
<dbReference type="Proteomes" id="UP000075881">
    <property type="component" value="Unassembled WGS sequence"/>
</dbReference>
<accession>A0A182KC60</accession>
<evidence type="ECO:0000259" key="2">
    <source>
        <dbReference type="SMART" id="SM00597"/>
    </source>
</evidence>
<feature type="compositionally biased region" description="Gly residues" evidence="1">
    <location>
        <begin position="106"/>
        <end position="120"/>
    </location>
</feature>
<feature type="domain" description="TTF-type" evidence="2">
    <location>
        <begin position="134"/>
        <end position="217"/>
    </location>
</feature>
<proteinExistence type="predicted"/>
<evidence type="ECO:0000256" key="1">
    <source>
        <dbReference type="SAM" id="MobiDB-lite"/>
    </source>
</evidence>
<protein>
    <submittedName>
        <fullName evidence="3">TTF-type domain-containing protein</fullName>
    </submittedName>
</protein>
<feature type="region of interest" description="Disordered" evidence="1">
    <location>
        <begin position="1"/>
        <end position="24"/>
    </location>
</feature>
<sequence length="259" mass="26066">MCGASVGGGAGGEGTDGGGGRGGRLAGISRSSLFAAVEALHSSAGAGDDESGGDGSGGGVWAATRREQDAHADAILEAAFAATTGASSSGKAASVSPSSLAPFRAGSGGAGARGSGGSTVGGMMATPGPSSSRKGGRFRLNWLDQFEWLKYDEEKNYMFCTYCRRWSGDIPDIRTSFAEGNSNFRLEIVNHHDKCKAHRLCSEREVSEVRRATANATAAAATASIMTPKAKGCDSGEWSSTAGDVVATAASSDGPTTAP</sequence>
<dbReference type="STRING" id="43041.A0A182KC60"/>
<dbReference type="Pfam" id="PF25431">
    <property type="entry name" value="zf-C17orf113"/>
    <property type="match status" value="1"/>
</dbReference>
<reference evidence="3" key="2">
    <citation type="submission" date="2020-05" db="UniProtKB">
        <authorList>
            <consortium name="EnsemblMetazoa"/>
        </authorList>
    </citation>
    <scope>IDENTIFICATION</scope>
    <source>
        <strain evidence="3">ACHKN1017</strain>
    </source>
</reference>
<evidence type="ECO:0000313" key="4">
    <source>
        <dbReference type="Proteomes" id="UP000075881"/>
    </source>
</evidence>
<dbReference type="InterPro" id="IPR006580">
    <property type="entry name" value="Znf_TTF"/>
</dbReference>
<dbReference type="EnsemblMetazoa" id="ACHR008347-RA">
    <property type="protein sequence ID" value="ACHR008347-PA"/>
    <property type="gene ID" value="ACHR008347"/>
</dbReference>
<dbReference type="InterPro" id="IPR057456">
    <property type="entry name" value="Znf_C17orf113"/>
</dbReference>
<evidence type="ECO:0000313" key="3">
    <source>
        <dbReference type="EnsemblMetazoa" id="ACHR008347-PA"/>
    </source>
</evidence>
<dbReference type="SMART" id="SM00597">
    <property type="entry name" value="ZnF_TTF"/>
    <property type="match status" value="1"/>
</dbReference>